<reference evidence="1" key="1">
    <citation type="submission" date="2014-09" db="EMBL/GenBank/DDBJ databases">
        <authorList>
            <person name="Magalhaes I.L.F."/>
            <person name="Oliveira U."/>
            <person name="Santos F.R."/>
            <person name="Vidigal T.H.D.A."/>
            <person name="Brescovit A.D."/>
            <person name="Santos A.J."/>
        </authorList>
    </citation>
    <scope>NUCLEOTIDE SEQUENCE</scope>
    <source>
        <tissue evidence="1">Shoot tissue taken approximately 20 cm above the soil surface</tissue>
    </source>
</reference>
<accession>A0A0A9A3U0</accession>
<organism evidence="1">
    <name type="scientific">Arundo donax</name>
    <name type="common">Giant reed</name>
    <name type="synonym">Donax arundinaceus</name>
    <dbReference type="NCBI Taxonomy" id="35708"/>
    <lineage>
        <taxon>Eukaryota</taxon>
        <taxon>Viridiplantae</taxon>
        <taxon>Streptophyta</taxon>
        <taxon>Embryophyta</taxon>
        <taxon>Tracheophyta</taxon>
        <taxon>Spermatophyta</taxon>
        <taxon>Magnoliopsida</taxon>
        <taxon>Liliopsida</taxon>
        <taxon>Poales</taxon>
        <taxon>Poaceae</taxon>
        <taxon>PACMAD clade</taxon>
        <taxon>Arundinoideae</taxon>
        <taxon>Arundineae</taxon>
        <taxon>Arundo</taxon>
    </lineage>
</organism>
<proteinExistence type="predicted"/>
<dbReference type="EMBL" id="GBRH01254240">
    <property type="protein sequence ID" value="JAD43655.1"/>
    <property type="molecule type" value="Transcribed_RNA"/>
</dbReference>
<sequence length="61" mass="6978">MGDETSLLCKLLIHISLFSNWPHLNNGGECTYVYKESKQFHPKSNIFANQIYLCLNSGQQC</sequence>
<reference evidence="1" key="2">
    <citation type="journal article" date="2015" name="Data Brief">
        <title>Shoot transcriptome of the giant reed, Arundo donax.</title>
        <authorList>
            <person name="Barrero R.A."/>
            <person name="Guerrero F.D."/>
            <person name="Moolhuijzen P."/>
            <person name="Goolsby J.A."/>
            <person name="Tidwell J."/>
            <person name="Bellgard S.E."/>
            <person name="Bellgard M.I."/>
        </authorList>
    </citation>
    <scope>NUCLEOTIDE SEQUENCE</scope>
    <source>
        <tissue evidence="1">Shoot tissue taken approximately 20 cm above the soil surface</tissue>
    </source>
</reference>
<name>A0A0A9A3U0_ARUDO</name>
<protein>
    <submittedName>
        <fullName evidence="1">Uncharacterized protein</fullName>
    </submittedName>
</protein>
<dbReference type="AlphaFoldDB" id="A0A0A9A3U0"/>
<evidence type="ECO:0000313" key="1">
    <source>
        <dbReference type="EMBL" id="JAD43655.1"/>
    </source>
</evidence>